<dbReference type="GO" id="GO:0003677">
    <property type="term" value="F:DNA binding"/>
    <property type="evidence" value="ECO:0007669"/>
    <property type="project" value="InterPro"/>
</dbReference>
<protein>
    <submittedName>
        <fullName evidence="4">DNA polymerase III, epsilon subunit</fullName>
        <ecNumber evidence="4">2.7.7.7</ecNumber>
    </submittedName>
</protein>
<dbReference type="GO" id="GO:0045004">
    <property type="term" value="P:DNA replication proofreading"/>
    <property type="evidence" value="ECO:0007669"/>
    <property type="project" value="TreeGrafter"/>
</dbReference>
<evidence type="ECO:0000259" key="3">
    <source>
        <dbReference type="PROSITE" id="PS50164"/>
    </source>
</evidence>
<comment type="subunit">
    <text evidence="2">DNA polymerase III contains a core (composed of alpha, epsilon and theta chains) that associates with a tau subunit. This core dimerizes to form the POLIII' complex. PolIII' associates with the gamma complex (composed of gamma, delta, delta', psi and chi chains) and with the beta chain to form the complete DNA polymerase III complex.</text>
</comment>
<feature type="domain" description="GIY-YIG" evidence="3">
    <location>
        <begin position="200"/>
        <end position="276"/>
    </location>
</feature>
<dbReference type="SMART" id="SM00465">
    <property type="entry name" value="GIYc"/>
    <property type="match status" value="1"/>
</dbReference>
<dbReference type="Gene3D" id="3.30.420.10">
    <property type="entry name" value="Ribonuclease H-like superfamily/Ribonuclease H"/>
    <property type="match status" value="1"/>
</dbReference>
<dbReference type="GO" id="GO:0003887">
    <property type="term" value="F:DNA-directed DNA polymerase activity"/>
    <property type="evidence" value="ECO:0007669"/>
    <property type="project" value="UniProtKB-EC"/>
</dbReference>
<evidence type="ECO:0000256" key="2">
    <source>
        <dbReference type="ARBA" id="ARBA00026073"/>
    </source>
</evidence>
<gene>
    <name evidence="4" type="ordered locus">Halhy_6118</name>
</gene>
<proteinExistence type="predicted"/>
<dbReference type="eggNOG" id="COG0847">
    <property type="taxonomic scope" value="Bacteria"/>
</dbReference>
<evidence type="ECO:0000313" key="5">
    <source>
        <dbReference type="Proteomes" id="UP000008461"/>
    </source>
</evidence>
<dbReference type="GO" id="GO:0008408">
    <property type="term" value="F:3'-5' exonuclease activity"/>
    <property type="evidence" value="ECO:0007669"/>
    <property type="project" value="TreeGrafter"/>
</dbReference>
<dbReference type="OrthoDB" id="9803913at2"/>
<dbReference type="Pfam" id="PF00929">
    <property type="entry name" value="RNase_T"/>
    <property type="match status" value="1"/>
</dbReference>
<dbReference type="InterPro" id="IPR000305">
    <property type="entry name" value="GIY-YIG_endonuc"/>
</dbReference>
<dbReference type="Pfam" id="PF01541">
    <property type="entry name" value="GIY-YIG"/>
    <property type="match status" value="1"/>
</dbReference>
<evidence type="ECO:0000256" key="1">
    <source>
        <dbReference type="ARBA" id="ARBA00025483"/>
    </source>
</evidence>
<reference evidence="4 5" key="1">
    <citation type="journal article" date="2011" name="Stand. Genomic Sci.">
        <title>Complete genome sequence of Haliscomenobacter hydrossis type strain (O).</title>
        <authorList>
            <consortium name="US DOE Joint Genome Institute (JGI-PGF)"/>
            <person name="Daligault H."/>
            <person name="Lapidus A."/>
            <person name="Zeytun A."/>
            <person name="Nolan M."/>
            <person name="Lucas S."/>
            <person name="Del Rio T.G."/>
            <person name="Tice H."/>
            <person name="Cheng J.F."/>
            <person name="Tapia R."/>
            <person name="Han C."/>
            <person name="Goodwin L."/>
            <person name="Pitluck S."/>
            <person name="Liolios K."/>
            <person name="Pagani I."/>
            <person name="Ivanova N."/>
            <person name="Huntemann M."/>
            <person name="Mavromatis K."/>
            <person name="Mikhailova N."/>
            <person name="Pati A."/>
            <person name="Chen A."/>
            <person name="Palaniappan K."/>
            <person name="Land M."/>
            <person name="Hauser L."/>
            <person name="Brambilla E.M."/>
            <person name="Rohde M."/>
            <person name="Verbarg S."/>
            <person name="Goker M."/>
            <person name="Bristow J."/>
            <person name="Eisen J.A."/>
            <person name="Markowitz V."/>
            <person name="Hugenholtz P."/>
            <person name="Kyrpides N.C."/>
            <person name="Klenk H.P."/>
            <person name="Woyke T."/>
        </authorList>
    </citation>
    <scope>NUCLEOTIDE SEQUENCE [LARGE SCALE GENOMIC DNA]</scope>
    <source>
        <strain evidence="5">ATCC 27775 / DSM 1100 / LMG 10767 / O</strain>
    </source>
</reference>
<sequence length="463" mass="52995">MKKKYAIIDVETTGGKASRDRIIEIAVVIHDGNQILESWESLINPETLIPWNITILTGINDQMVANAPKFYEVARKIVELTEGAIFVAHNARFDYSFIGEEFKRLGYTYTRKQLCTLRLARQTLPGLYAYGLDALSRHFNIHNQARHRAMGDVQATIKVLEYILQHEDNREKAELLINLGIKEAMLPNNLSLELIHSLPEACGVYYFHNDQNEVIYVGKSINIQKRIAEHFADKTEKARKLQEQVHDISFEVTGSELLALIHESFEIKRLLPGINRAQRTRSFPYMLHAYRNEQGYLCFGIVETVAKTRRKLDIIAEFPKISSAKGRLSSAREKFGLCEKLLNLSPHTGPCFHYHLKQCTGACVGIESPEMYNERAQQAKEYLCRIFEHNFFIIDQGREEEELAVVLVEDGHLRGYGYLERSESIADTHTLRSALKPVSGNAETNRIIARFLSDNPKIEVLKF</sequence>
<dbReference type="EMBL" id="CP002691">
    <property type="protein sequence ID" value="AEE53940.1"/>
    <property type="molecule type" value="Genomic_DNA"/>
</dbReference>
<dbReference type="STRING" id="760192.Halhy_6118"/>
<dbReference type="SUPFAM" id="SSF82771">
    <property type="entry name" value="GIY-YIG endonuclease"/>
    <property type="match status" value="1"/>
</dbReference>
<dbReference type="PANTHER" id="PTHR30231">
    <property type="entry name" value="DNA POLYMERASE III SUBUNIT EPSILON"/>
    <property type="match status" value="1"/>
</dbReference>
<evidence type="ECO:0000313" key="4">
    <source>
        <dbReference type="EMBL" id="AEE53940.1"/>
    </source>
</evidence>
<dbReference type="GO" id="GO:0006289">
    <property type="term" value="P:nucleotide-excision repair"/>
    <property type="evidence" value="ECO:0007669"/>
    <property type="project" value="InterPro"/>
</dbReference>
<dbReference type="SMART" id="SM00479">
    <property type="entry name" value="EXOIII"/>
    <property type="match status" value="1"/>
</dbReference>
<name>F4L2M2_HALH1</name>
<dbReference type="AlphaFoldDB" id="F4L2M2"/>
<dbReference type="PANTHER" id="PTHR30231:SF37">
    <property type="entry name" value="EXODEOXYRIBONUCLEASE 10"/>
    <property type="match status" value="1"/>
</dbReference>
<dbReference type="InterPro" id="IPR012337">
    <property type="entry name" value="RNaseH-like_sf"/>
</dbReference>
<organism evidence="4 5">
    <name type="scientific">Haliscomenobacter hydrossis (strain ATCC 27775 / DSM 1100 / LMG 10767 / O)</name>
    <dbReference type="NCBI Taxonomy" id="760192"/>
    <lineage>
        <taxon>Bacteria</taxon>
        <taxon>Pseudomonadati</taxon>
        <taxon>Bacteroidota</taxon>
        <taxon>Saprospiria</taxon>
        <taxon>Saprospirales</taxon>
        <taxon>Haliscomenobacteraceae</taxon>
        <taxon>Haliscomenobacter</taxon>
    </lineage>
</organism>
<dbReference type="Gene3D" id="3.40.1440.10">
    <property type="entry name" value="GIY-YIG endonuclease"/>
    <property type="match status" value="1"/>
</dbReference>
<dbReference type="InterPro" id="IPR047296">
    <property type="entry name" value="GIY-YIG_UvrC_Cho"/>
</dbReference>
<dbReference type="InterPro" id="IPR013520">
    <property type="entry name" value="Ribonucl_H"/>
</dbReference>
<dbReference type="RefSeq" id="WP_013768462.1">
    <property type="nucleotide sequence ID" value="NC_015510.1"/>
</dbReference>
<keyword evidence="4" id="KW-0548">Nucleotidyltransferase</keyword>
<accession>F4L2M2</accession>
<dbReference type="Proteomes" id="UP000008461">
    <property type="component" value="Chromosome"/>
</dbReference>
<keyword evidence="4" id="KW-0808">Transferase</keyword>
<dbReference type="HOGENOM" id="CLU_030720_1_0_10"/>
<dbReference type="InterPro" id="IPR006054">
    <property type="entry name" value="DnaQ"/>
</dbReference>
<dbReference type="EC" id="2.7.7.7" evidence="4"/>
<dbReference type="eggNOG" id="COG0322">
    <property type="taxonomic scope" value="Bacteria"/>
</dbReference>
<dbReference type="CDD" id="cd06127">
    <property type="entry name" value="DEDDh"/>
    <property type="match status" value="1"/>
</dbReference>
<dbReference type="FunFam" id="3.30.420.10:FF:000045">
    <property type="entry name" value="3'-5' exonuclease DinG"/>
    <property type="match status" value="1"/>
</dbReference>
<dbReference type="SUPFAM" id="SSF53098">
    <property type="entry name" value="Ribonuclease H-like"/>
    <property type="match status" value="1"/>
</dbReference>
<keyword evidence="5" id="KW-1185">Reference proteome</keyword>
<dbReference type="KEGG" id="hhy:Halhy_6118"/>
<comment type="function">
    <text evidence="1">DNA polymerase III is a complex, multichain enzyme responsible for most of the replicative synthesis in bacteria. The epsilon subunit contain the editing function and is a proofreading 3'-5' exonuclease.</text>
</comment>
<dbReference type="InterPro" id="IPR035901">
    <property type="entry name" value="GIY-YIG_endonuc_sf"/>
</dbReference>
<dbReference type="GO" id="GO:0005829">
    <property type="term" value="C:cytosol"/>
    <property type="evidence" value="ECO:0007669"/>
    <property type="project" value="TreeGrafter"/>
</dbReference>
<dbReference type="PROSITE" id="PS50164">
    <property type="entry name" value="GIY_YIG"/>
    <property type="match status" value="1"/>
</dbReference>
<dbReference type="CDD" id="cd10434">
    <property type="entry name" value="GIY-YIG_UvrC_Cho"/>
    <property type="match status" value="1"/>
</dbReference>
<dbReference type="NCBIfam" id="TIGR00573">
    <property type="entry name" value="dnaq"/>
    <property type="match status" value="1"/>
</dbReference>
<reference key="2">
    <citation type="submission" date="2011-04" db="EMBL/GenBank/DDBJ databases">
        <title>Complete sequence of chromosome of Haliscomenobacter hydrossis DSM 1100.</title>
        <authorList>
            <consortium name="US DOE Joint Genome Institute (JGI-PGF)"/>
            <person name="Lucas S."/>
            <person name="Han J."/>
            <person name="Lapidus A."/>
            <person name="Bruce D."/>
            <person name="Goodwin L."/>
            <person name="Pitluck S."/>
            <person name="Peters L."/>
            <person name="Kyrpides N."/>
            <person name="Mavromatis K."/>
            <person name="Ivanova N."/>
            <person name="Ovchinnikova G."/>
            <person name="Pagani I."/>
            <person name="Daligault H."/>
            <person name="Detter J.C."/>
            <person name="Han C."/>
            <person name="Land M."/>
            <person name="Hauser L."/>
            <person name="Markowitz V."/>
            <person name="Cheng J.-F."/>
            <person name="Hugenholtz P."/>
            <person name="Woyke T."/>
            <person name="Wu D."/>
            <person name="Verbarg S."/>
            <person name="Frueling A."/>
            <person name="Brambilla E."/>
            <person name="Klenk H.-P."/>
            <person name="Eisen J.A."/>
        </authorList>
    </citation>
    <scope>NUCLEOTIDE SEQUENCE</scope>
    <source>
        <strain>DSM 1100</strain>
    </source>
</reference>
<dbReference type="InterPro" id="IPR036397">
    <property type="entry name" value="RNaseH_sf"/>
</dbReference>